<evidence type="ECO:0000259" key="2">
    <source>
        <dbReference type="Pfam" id="PF02721"/>
    </source>
</evidence>
<evidence type="ECO:0000259" key="3">
    <source>
        <dbReference type="Pfam" id="PF16900"/>
    </source>
</evidence>
<dbReference type="InterPro" id="IPR031657">
    <property type="entry name" value="REPA_OB_2"/>
</dbReference>
<dbReference type="AlphaFoldDB" id="A0A9Q0F211"/>
<dbReference type="GO" id="GO:0003677">
    <property type="term" value="F:DNA binding"/>
    <property type="evidence" value="ECO:0007669"/>
    <property type="project" value="UniProtKB-KW"/>
</dbReference>
<evidence type="ECO:0000313" key="4">
    <source>
        <dbReference type="EMBL" id="KAJ4822560.1"/>
    </source>
</evidence>
<proteinExistence type="predicted"/>
<organism evidence="4 5">
    <name type="scientific">Turnera subulata</name>
    <dbReference type="NCBI Taxonomy" id="218843"/>
    <lineage>
        <taxon>Eukaryota</taxon>
        <taxon>Viridiplantae</taxon>
        <taxon>Streptophyta</taxon>
        <taxon>Embryophyta</taxon>
        <taxon>Tracheophyta</taxon>
        <taxon>Spermatophyta</taxon>
        <taxon>Magnoliopsida</taxon>
        <taxon>eudicotyledons</taxon>
        <taxon>Gunneridae</taxon>
        <taxon>Pentapetalae</taxon>
        <taxon>rosids</taxon>
        <taxon>fabids</taxon>
        <taxon>Malpighiales</taxon>
        <taxon>Passifloraceae</taxon>
        <taxon>Turnera</taxon>
    </lineage>
</organism>
<dbReference type="InterPro" id="IPR012340">
    <property type="entry name" value="NA-bd_OB-fold"/>
</dbReference>
<dbReference type="OrthoDB" id="1931061at2759"/>
<name>A0A9Q0F211_9ROSI</name>
<gene>
    <name evidence="4" type="ORF">Tsubulata_028787</name>
</gene>
<keyword evidence="1" id="KW-0238">DNA-binding</keyword>
<sequence>MEITPVSATQPFQQVAKIQVRLCRIWKTKYQNDENEVKSVDCVMVDVQGTGIRAMIELRIEPLFMPKLIPSTFYEIQEIVAVRNRKFNIVVSHEAMLEFRRNIKVKENEYDGPAMPIHFFNFIKYENIAASNDGQLKDVIEYLEGIQQVQRHSCKRNQIEDKMEFILMDDRKNKARVTLWASYVRTFDQQILQAQSHPIIVVFTSVKPTDFQGGNIPSLNNSNSTMILFNPEIRLVAHYKQIFSSSTGIKILPSLPSPNAGVGGIQHLQKKSLEELLLLNPNDNQV</sequence>
<keyword evidence="5" id="KW-1185">Reference proteome</keyword>
<reference evidence="4" key="1">
    <citation type="submission" date="2022-02" db="EMBL/GenBank/DDBJ databases">
        <authorList>
            <person name="Henning P.M."/>
            <person name="McCubbin A.G."/>
            <person name="Shore J.S."/>
        </authorList>
    </citation>
    <scope>NUCLEOTIDE SEQUENCE</scope>
    <source>
        <strain evidence="4">F60SS</strain>
        <tissue evidence="4">Leaves</tissue>
    </source>
</reference>
<dbReference type="SUPFAM" id="SSF50249">
    <property type="entry name" value="Nucleic acid-binding proteins"/>
    <property type="match status" value="1"/>
</dbReference>
<dbReference type="EMBL" id="JAKUCV010007637">
    <property type="protein sequence ID" value="KAJ4822560.1"/>
    <property type="molecule type" value="Genomic_DNA"/>
</dbReference>
<dbReference type="PANTHER" id="PTHR47165">
    <property type="entry name" value="OS03G0429900 PROTEIN"/>
    <property type="match status" value="1"/>
</dbReference>
<dbReference type="CDD" id="cd04481">
    <property type="entry name" value="RPA1_DBD_B_like"/>
    <property type="match status" value="1"/>
</dbReference>
<dbReference type="Gene3D" id="2.40.50.140">
    <property type="entry name" value="Nucleic acid-binding proteins"/>
    <property type="match status" value="2"/>
</dbReference>
<evidence type="ECO:0008006" key="6">
    <source>
        <dbReference type="Google" id="ProtNLM"/>
    </source>
</evidence>
<dbReference type="Pfam" id="PF16900">
    <property type="entry name" value="REPA_OB_2"/>
    <property type="match status" value="1"/>
</dbReference>
<feature type="domain" description="Replication protein A 70 kDa DNA-binding subunit B/D first OB fold" evidence="2">
    <location>
        <begin position="5"/>
        <end position="107"/>
    </location>
</feature>
<feature type="domain" description="Replication protein A OB" evidence="3">
    <location>
        <begin position="128"/>
        <end position="223"/>
    </location>
</feature>
<protein>
    <recommendedName>
        <fullName evidence="6">DUF223 domain-containing protein</fullName>
    </recommendedName>
</protein>
<evidence type="ECO:0000313" key="5">
    <source>
        <dbReference type="Proteomes" id="UP001141552"/>
    </source>
</evidence>
<dbReference type="Pfam" id="PF02721">
    <property type="entry name" value="DUF223"/>
    <property type="match status" value="1"/>
</dbReference>
<accession>A0A9Q0F211</accession>
<comment type="caution">
    <text evidence="4">The sequence shown here is derived from an EMBL/GenBank/DDBJ whole genome shotgun (WGS) entry which is preliminary data.</text>
</comment>
<dbReference type="PANTHER" id="PTHR47165:SF4">
    <property type="entry name" value="OS03G0429900 PROTEIN"/>
    <property type="match status" value="1"/>
</dbReference>
<reference evidence="4" key="2">
    <citation type="journal article" date="2023" name="Plants (Basel)">
        <title>Annotation of the Turnera subulata (Passifloraceae) Draft Genome Reveals the S-Locus Evolved after the Divergence of Turneroideae from Passifloroideae in a Stepwise Manner.</title>
        <authorList>
            <person name="Henning P.M."/>
            <person name="Roalson E.H."/>
            <person name="Mir W."/>
            <person name="McCubbin A.G."/>
            <person name="Shore J.S."/>
        </authorList>
    </citation>
    <scope>NUCLEOTIDE SEQUENCE</scope>
    <source>
        <strain evidence="4">F60SS</strain>
    </source>
</reference>
<dbReference type="InterPro" id="IPR003871">
    <property type="entry name" value="RFA1B/D_OB_1st"/>
</dbReference>
<evidence type="ECO:0000256" key="1">
    <source>
        <dbReference type="ARBA" id="ARBA00023125"/>
    </source>
</evidence>
<dbReference type="Proteomes" id="UP001141552">
    <property type="component" value="Unassembled WGS sequence"/>
</dbReference>